<reference evidence="2" key="1">
    <citation type="journal article" date="2019" name="Int. J. Syst. Evol. Microbiol.">
        <title>The Global Catalogue of Microorganisms (GCM) 10K type strain sequencing project: providing services to taxonomists for standard genome sequencing and annotation.</title>
        <authorList>
            <consortium name="The Broad Institute Genomics Platform"/>
            <consortium name="The Broad Institute Genome Sequencing Center for Infectious Disease"/>
            <person name="Wu L."/>
            <person name="Ma J."/>
        </authorList>
    </citation>
    <scope>NUCLEOTIDE SEQUENCE [LARGE SCALE GENOMIC DNA]</scope>
    <source>
        <strain evidence="2">CCUG 53519</strain>
    </source>
</reference>
<dbReference type="Pfam" id="PF19952">
    <property type="entry name" value="DUF6414"/>
    <property type="match status" value="1"/>
</dbReference>
<dbReference type="RefSeq" id="WP_251584272.1">
    <property type="nucleotide sequence ID" value="NZ_JBHTKX010000016.1"/>
</dbReference>
<proteinExistence type="predicted"/>
<protein>
    <submittedName>
        <fullName evidence="1">Uncharacterized protein</fullName>
    </submittedName>
</protein>
<keyword evidence="2" id="KW-1185">Reference proteome</keyword>
<accession>A0ABW3Q209</accession>
<evidence type="ECO:0000313" key="2">
    <source>
        <dbReference type="Proteomes" id="UP001597169"/>
    </source>
</evidence>
<gene>
    <name evidence="1" type="ORF">ACFQ3J_26960</name>
</gene>
<dbReference type="EMBL" id="JBHTKX010000016">
    <property type="protein sequence ID" value="MFD1131750.1"/>
    <property type="molecule type" value="Genomic_DNA"/>
</dbReference>
<organism evidence="1 2">
    <name type="scientific">Paenibacillus provencensis</name>
    <dbReference type="NCBI Taxonomy" id="441151"/>
    <lineage>
        <taxon>Bacteria</taxon>
        <taxon>Bacillati</taxon>
        <taxon>Bacillota</taxon>
        <taxon>Bacilli</taxon>
        <taxon>Bacillales</taxon>
        <taxon>Paenibacillaceae</taxon>
        <taxon>Paenibacillus</taxon>
    </lineage>
</organism>
<dbReference type="InterPro" id="IPR045633">
    <property type="entry name" value="DUF6414"/>
</dbReference>
<evidence type="ECO:0000313" key="1">
    <source>
        <dbReference type="EMBL" id="MFD1131750.1"/>
    </source>
</evidence>
<name>A0ABW3Q209_9BACL</name>
<sequence length="280" mass="31533">MGLFLPDLMFCDRKKTIDLLSILVNDLVTEYSLKQSNGNKTEAGLEGSLASPLGKIVSRYKGENSRSVEKEGIVKLPTAALFTDLYTVLNSENKVQRLIGFDDEIWKQLKVGEFVELDGTFTQSPIESAFASLVDFVEQFKGMFAGQAGTEQVSLIANILQPKTATMIIKSYNEVQTSFITSINLDPENLLTERYEIEGELTLFGRIRRITPANNKVDLIKFLPGKLKMKEREMMNMFSQFTKDEEQGFSFSNLSEINEKSFYIEGPVIEISPIAIYQNS</sequence>
<comment type="caution">
    <text evidence="1">The sequence shown here is derived from an EMBL/GenBank/DDBJ whole genome shotgun (WGS) entry which is preliminary data.</text>
</comment>
<dbReference type="Proteomes" id="UP001597169">
    <property type="component" value="Unassembled WGS sequence"/>
</dbReference>